<reference evidence="2" key="1">
    <citation type="submission" date="2023-03" db="EMBL/GenBank/DDBJ databases">
        <title>Emydomyces testavorans Genome Sequence.</title>
        <authorList>
            <person name="Hoyer L."/>
        </authorList>
    </citation>
    <scope>NUCLEOTIDE SEQUENCE</scope>
    <source>
        <strain evidence="2">16-2883</strain>
    </source>
</reference>
<evidence type="ECO:0000313" key="3">
    <source>
        <dbReference type="Proteomes" id="UP001219355"/>
    </source>
</evidence>
<keyword evidence="3" id="KW-1185">Reference proteome</keyword>
<dbReference type="Proteomes" id="UP001219355">
    <property type="component" value="Chromosome 1"/>
</dbReference>
<dbReference type="AlphaFoldDB" id="A0AAF0IFT4"/>
<name>A0AAF0IFT4_9EURO</name>
<feature type="region of interest" description="Disordered" evidence="1">
    <location>
        <begin position="149"/>
        <end position="201"/>
    </location>
</feature>
<protein>
    <submittedName>
        <fullName evidence="2">Uncharacterized protein</fullName>
    </submittedName>
</protein>
<proteinExistence type="predicted"/>
<feature type="compositionally biased region" description="Basic and acidic residues" evidence="1">
    <location>
        <begin position="186"/>
        <end position="195"/>
    </location>
</feature>
<sequence>MEYREQNQRVPAPKPLRILKTRRGDGQGVPFSIKGNPPIPIPRRRSSYAIHGPFFSDTPPLPELDKENYRLLERRQTKEYWHSLSSTPSSSGNFQNMENALENKRQIEALTTDNQRQRVLVPKNGFFSRVTQAFDFRNRQSSNEAINLDSSAAKVRPSAPISLAQSKKPVLNTQQERTFDTPLKGAESKQSREDTPPLPTQQLWVPRNRMRCKSRLPRNAPVTTAVVELTADALRTESGKELSTWVSVEILARVDNLANNLDDPSSAEVPLDVMIVVDNSISPDLLKGGCRNAFYVASSLDILIDRVAIGCMSANPGENLNLMLPLEAHSLDAIRNVFRSLPAFQLLHDDDQNQARLSGALKDASSFLLRHSSRLALCHLFLVTPCSSITIAGGWNERLRFHTISPENSVVINAPTAIGGWHLSASLDYDRPETTLKSNLKLVVRHLRTGIDSGLLSDLSVDLNPAEGYEVMALLGNTKRKYLRPGESWTLLVKVRERGQSGEEDNFHTPCSTSTDSLLMKDSMDTEELDNMIDQLHGMLKPTVNGTEARTIVTATVGYTNSCLAGSTTLKTGGSCKLGWIGVTNSEEKAFGEDHRSNATSCEAKIRGYGTSETIRTKVRRDSWRLGIKPDCENREFDEKQLSLKNNHATSRLDSDF</sequence>
<organism evidence="2 3">
    <name type="scientific">Emydomyces testavorans</name>
    <dbReference type="NCBI Taxonomy" id="2070801"/>
    <lineage>
        <taxon>Eukaryota</taxon>
        <taxon>Fungi</taxon>
        <taxon>Dikarya</taxon>
        <taxon>Ascomycota</taxon>
        <taxon>Pezizomycotina</taxon>
        <taxon>Eurotiomycetes</taxon>
        <taxon>Eurotiomycetidae</taxon>
        <taxon>Onygenales</taxon>
        <taxon>Nannizziopsiaceae</taxon>
        <taxon>Emydomyces</taxon>
    </lineage>
</organism>
<evidence type="ECO:0000256" key="1">
    <source>
        <dbReference type="SAM" id="MobiDB-lite"/>
    </source>
</evidence>
<evidence type="ECO:0000313" key="2">
    <source>
        <dbReference type="EMBL" id="WEW54868.1"/>
    </source>
</evidence>
<accession>A0AAF0IFT4</accession>
<gene>
    <name evidence="2" type="ORF">PRK78_000294</name>
</gene>
<dbReference type="EMBL" id="CP120627">
    <property type="protein sequence ID" value="WEW54868.1"/>
    <property type="molecule type" value="Genomic_DNA"/>
</dbReference>